<evidence type="ECO:0000313" key="2">
    <source>
        <dbReference type="Proteomes" id="UP000824890"/>
    </source>
</evidence>
<organism evidence="1 2">
    <name type="scientific">Brassica napus</name>
    <name type="common">Rape</name>
    <dbReference type="NCBI Taxonomy" id="3708"/>
    <lineage>
        <taxon>Eukaryota</taxon>
        <taxon>Viridiplantae</taxon>
        <taxon>Streptophyta</taxon>
        <taxon>Embryophyta</taxon>
        <taxon>Tracheophyta</taxon>
        <taxon>Spermatophyta</taxon>
        <taxon>Magnoliopsida</taxon>
        <taxon>eudicotyledons</taxon>
        <taxon>Gunneridae</taxon>
        <taxon>Pentapetalae</taxon>
        <taxon>rosids</taxon>
        <taxon>malvids</taxon>
        <taxon>Brassicales</taxon>
        <taxon>Brassicaceae</taxon>
        <taxon>Brassiceae</taxon>
        <taxon>Brassica</taxon>
    </lineage>
</organism>
<protein>
    <submittedName>
        <fullName evidence="1">Uncharacterized protein</fullName>
    </submittedName>
</protein>
<sequence length="397" mass="44531">MVNLWICYNEHGAVLLMDMRSWPEPIDEVVAYLPVVRRVEEEGLLGVEYCLGRCGIVSSEITPSGSWKPEAGPWPGDKTFEVGGRNLEAGAGNNMIFLIRPHELHRSIKFLVLKKKLKLEPSNYLVGSASMYVHMIHGLNQVVYSPVHPVGVMSWPGPMHIDIQTCFNGHVFCLTDDDHMDLVVLSIPMACTWESLSRNACAAPIATLGFKFYGSIDHVEYMGQDPGFMRRRILARLRISRARRFINTQRPKLGILILDSAGLACTSFKSCPCKRCSGLSLKSSCRSRFLRLAYSLLHELLASSQDCTLTSGKGTFGMFVLVPGDNLSDFWYRRLSYRNPKVLRSFVQEPVGFKDFCPGTLRLEGLSSTNPDVGRIFVPEPRGFKDIHPGNRRFQGL</sequence>
<accession>A0ABQ8D008</accession>
<proteinExistence type="predicted"/>
<dbReference type="Proteomes" id="UP000824890">
    <property type="component" value="Unassembled WGS sequence"/>
</dbReference>
<keyword evidence="2" id="KW-1185">Reference proteome</keyword>
<name>A0ABQ8D008_BRANA</name>
<dbReference type="EMBL" id="JAGKQM010000006">
    <property type="protein sequence ID" value="KAH0922586.1"/>
    <property type="molecule type" value="Genomic_DNA"/>
</dbReference>
<evidence type="ECO:0000313" key="1">
    <source>
        <dbReference type="EMBL" id="KAH0922586.1"/>
    </source>
</evidence>
<reference evidence="1 2" key="1">
    <citation type="submission" date="2021-05" db="EMBL/GenBank/DDBJ databases">
        <title>Genome Assembly of Synthetic Allotetraploid Brassica napus Reveals Homoeologous Exchanges between Subgenomes.</title>
        <authorList>
            <person name="Davis J.T."/>
        </authorList>
    </citation>
    <scope>NUCLEOTIDE SEQUENCE [LARGE SCALE GENOMIC DNA]</scope>
    <source>
        <strain evidence="2">cv. Da-Ae</strain>
        <tissue evidence="1">Seedling</tissue>
    </source>
</reference>
<comment type="caution">
    <text evidence="1">The sequence shown here is derived from an EMBL/GenBank/DDBJ whole genome shotgun (WGS) entry which is preliminary data.</text>
</comment>
<gene>
    <name evidence="1" type="ORF">HID58_022604</name>
</gene>